<keyword evidence="7" id="KW-1185">Reference proteome</keyword>
<evidence type="ECO:0000256" key="1">
    <source>
        <dbReference type="ARBA" id="ARBA00004167"/>
    </source>
</evidence>
<keyword evidence="2" id="KW-0812">Transmembrane</keyword>
<dbReference type="Pfam" id="PF13517">
    <property type="entry name" value="FG-GAP_3"/>
    <property type="match status" value="2"/>
</dbReference>
<evidence type="ECO:0000313" key="6">
    <source>
        <dbReference type="EMBL" id="OYD47754.1"/>
    </source>
</evidence>
<dbReference type="GO" id="GO:0016020">
    <property type="term" value="C:membrane"/>
    <property type="evidence" value="ECO:0007669"/>
    <property type="project" value="UniProtKB-SubCell"/>
</dbReference>
<dbReference type="EMBL" id="NOIG01000022">
    <property type="protein sequence ID" value="OYD47754.1"/>
    <property type="molecule type" value="Genomic_DNA"/>
</dbReference>
<dbReference type="Proteomes" id="UP000215441">
    <property type="component" value="Unassembled WGS sequence"/>
</dbReference>
<dbReference type="PANTHER" id="PTHR21419">
    <property type="match status" value="1"/>
</dbReference>
<keyword evidence="5" id="KW-0472">Membrane</keyword>
<dbReference type="OrthoDB" id="8863841at2"/>
<comment type="subcellular location">
    <subcellularLocation>
        <location evidence="1">Membrane</location>
        <topology evidence="1">Single-pass membrane protein</topology>
    </subcellularLocation>
</comment>
<sequence>MMVPVIGRVLDTNGDGQLNGLDAPAIVFTSYTLSEGEATIRVVNGQTGKHLLSISDPIISAIGGLAIADLDGDGQPEIIATTRDYRVVVYRNNGTRWWISAVAAGSDGYVPWGSPFIGDIDEDGEPEIAYGRLVLNSDGSTKLRPIGANVGSSFQRQGRYSIPVIAKIQSGPGANLLLGGALYASDGSLLWHAPMDGYTAIGDFDQSGKPSIAIVYAGLLSMLDADGRVRWTVSLPGGGSGGPPTVADMDGDGVPDIGVAGASAYSAFRGDGSMLWSKFSQDWSSQITGSTVFDFDGDGVAEVLYADEQRLRVFNGPTGAVLWDQSNSSSTTTEYPVVADVDADGHADVVLISNGLDPASGSNAASYGVRVFEDANGGWVPTRSIWNQHAYSITNINDDLSVPRNPVPSWKSHNTFRLNRRMDADPRAIADITASYVRVVDMGAQPGSRIIVRVGNAGSYKVPAGTPVAVYNTNPALGQPAAAALVARGTTQTVLDSGAYEDLALAPALPLSQLSAQGTVWIVVDDDGSGKHSLPDYDRGNNVATADLGAIASSLQIAVATDKPAYAETDTASFTATVRNTGSFARDALVRFTVEDAAGNAADILPLGAAIRIQPGTNGQAQAPWSAAAVLAGSYQVRAELITPQGVVYGSAIAPFVVQAGTGTGSSSLNSTRISTDRSQYSTANTVLIQSRMANLSTNQLQENLVLTTTVIAPNGQAAFSRAEAIAQATPRSQRQYAYSLPAASLVPGLYQAKLQLTGPTGAVLSASTSSFSVGDTQQTGVGLTGQLQATPSTVAIGSVTQLQLSLANNGNAAITGATVRVRVLNPDTGAVLATFTQANVQLPVSASVPYTWDWTAAGTAGAVLPVAATIALSGGTTETPIAQTTVQLTAGAALRPLTGTLAASPKNVPSGGTVQLSYSASNPNTRSVDAQFTLSIRAAGGSTVLEQWSYPQTLSAGGNFLGSQGWTPSGSAGTSYEATWAATVGGTTTTLATDSFTTAAPSANVQAQISNGSDARILVLVSCNAADDGQAQSPSCDESKAQALRTYLAEQGLRTRVVTSRAEFETEMRCGNYNIYWVSGGSGKLSDTAVKELREAAERGAGLVLDGMPASRDSILHSVLGVSAQGSSGQANPVASLAGTVFSNIGGLPTLGTPVRYSVQGAAVQGNLTGGSVAVASRELGKGRGLAFAFNLATLLAQPQAGADSQLAAVLRSSLRYLSVPAFNTQAQDAPQTLATDLLNNGSEAINVRLQALVPSGVVFLNAAPVPTPAAPVPLGNGQTVVDWELNLQPGASATVVLLVSAPTEGSYSVPLRIETRRQAAGSNAPAAVQTLTHSVTVRSAPNLASDASQALAALLPSGSADTNATNTARAAASNAAQLVGQGRHAESLVQWVAAADAVRSLSTGGSASTVAARLAIAQALQAAERQLCRQWACITGELDFKVNNQPSRQVPLQDNIVGSRTVFNNCPAQIKDIPVTSLWVNRRTGASVQNLWDNLTIPGYQNNRRDNGWQALGQNGDTIDVTLTAEWQGQVLHLDRDAFRIIVNPPILSGSVTANPSRAKAGANVTLSRTIRNTGAMGKDIPVQLRAINTTRGTTQQIWSQSLTLNPGETNNGNTNWQVQGSAGDLIRVQLIATPGAAEQILGSVDFTVDP</sequence>
<name>A0A235EFF6_9BURK</name>
<dbReference type="SUPFAM" id="SSF69318">
    <property type="entry name" value="Integrin alpha N-terminal domain"/>
    <property type="match status" value="1"/>
</dbReference>
<evidence type="ECO:0000256" key="3">
    <source>
        <dbReference type="ARBA" id="ARBA00022729"/>
    </source>
</evidence>
<evidence type="ECO:0008006" key="8">
    <source>
        <dbReference type="Google" id="ProtNLM"/>
    </source>
</evidence>
<dbReference type="InterPro" id="IPR013517">
    <property type="entry name" value="FG-GAP"/>
</dbReference>
<accession>A0A235EFF6</accession>
<organism evidence="6 7">
    <name type="scientific">Acidovorax kalamii</name>
    <dbReference type="NCBI Taxonomy" id="2004485"/>
    <lineage>
        <taxon>Bacteria</taxon>
        <taxon>Pseudomonadati</taxon>
        <taxon>Pseudomonadota</taxon>
        <taxon>Betaproteobacteria</taxon>
        <taxon>Burkholderiales</taxon>
        <taxon>Comamonadaceae</taxon>
        <taxon>Acidovorax</taxon>
    </lineage>
</organism>
<dbReference type="InterPro" id="IPR028994">
    <property type="entry name" value="Integrin_alpha_N"/>
</dbReference>
<evidence type="ECO:0000256" key="5">
    <source>
        <dbReference type="ARBA" id="ARBA00023136"/>
    </source>
</evidence>
<keyword evidence="3" id="KW-0732">Signal</keyword>
<dbReference type="PANTHER" id="PTHR21419:SF23">
    <property type="entry name" value="PROTEIN DEFECTIVE IN EXINE FORMATION 1"/>
    <property type="match status" value="1"/>
</dbReference>
<keyword evidence="4" id="KW-1133">Transmembrane helix</keyword>
<gene>
    <name evidence="6" type="ORF">CBY09_23365</name>
</gene>
<dbReference type="InterPro" id="IPR045232">
    <property type="entry name" value="FAM234"/>
</dbReference>
<evidence type="ECO:0000313" key="7">
    <source>
        <dbReference type="Proteomes" id="UP000215441"/>
    </source>
</evidence>
<proteinExistence type="predicted"/>
<protein>
    <recommendedName>
        <fullName evidence="8">CARDB domain-containing protein</fullName>
    </recommendedName>
</protein>
<evidence type="ECO:0000256" key="2">
    <source>
        <dbReference type="ARBA" id="ARBA00022692"/>
    </source>
</evidence>
<evidence type="ECO:0000256" key="4">
    <source>
        <dbReference type="ARBA" id="ARBA00022989"/>
    </source>
</evidence>
<reference evidence="6 7" key="1">
    <citation type="submission" date="2017-07" db="EMBL/GenBank/DDBJ databases">
        <title>Acidovorax KNDSW TSA 6 genome sequence and assembly.</title>
        <authorList>
            <person name="Mayilraj S."/>
        </authorList>
    </citation>
    <scope>NUCLEOTIDE SEQUENCE [LARGE SCALE GENOMIC DNA]</scope>
    <source>
        <strain evidence="6 7">KNDSW-TSA6</strain>
    </source>
</reference>
<comment type="caution">
    <text evidence="6">The sequence shown here is derived from an EMBL/GenBank/DDBJ whole genome shotgun (WGS) entry which is preliminary data.</text>
</comment>